<dbReference type="Proteomes" id="UP000593566">
    <property type="component" value="Unassembled WGS sequence"/>
</dbReference>
<sequence length="249" mass="27855">MAPPVPMYHFGNPSSFPRPFVNLAQQSHPLPQPQAAVVVPTPRSTNVDDVRSQDGLQLLRNPTSVLVTVGNTKAATTWSIPKNLLTHHSAFFNTIVQDNKVALPEDDPDTFELLVQWLYAGGLNTVATRSEPYVKAWILGDKLKCLTFRDHAMLQILHCHKRGDFPEQPISPESVRLAFGQTQPESKLHLGTMSGRSEVWVPVLEEMPDLEKETARALMRSGERGIQNPYTQGQKYLEVLKHADFCDPL</sequence>
<gene>
    <name evidence="2" type="ORF">HO133_008015</name>
</gene>
<dbReference type="RefSeq" id="XP_037156219.1">
    <property type="nucleotide sequence ID" value="XM_037298883.1"/>
</dbReference>
<dbReference type="PROSITE" id="PS50097">
    <property type="entry name" value="BTB"/>
    <property type="match status" value="1"/>
</dbReference>
<evidence type="ECO:0000259" key="1">
    <source>
        <dbReference type="PROSITE" id="PS50097"/>
    </source>
</evidence>
<evidence type="ECO:0000313" key="2">
    <source>
        <dbReference type="EMBL" id="KAF6228285.1"/>
    </source>
</evidence>
<dbReference type="Gene3D" id="3.30.710.10">
    <property type="entry name" value="Potassium Channel Kv1.1, Chain A"/>
    <property type="match status" value="1"/>
</dbReference>
<dbReference type="EMBL" id="JACCJB010000004">
    <property type="protein sequence ID" value="KAF6228285.1"/>
    <property type="molecule type" value="Genomic_DNA"/>
</dbReference>
<dbReference type="GeneID" id="59336412"/>
<proteinExistence type="predicted"/>
<evidence type="ECO:0000313" key="3">
    <source>
        <dbReference type="Proteomes" id="UP000593566"/>
    </source>
</evidence>
<comment type="caution">
    <text evidence="2">The sequence shown here is derived from an EMBL/GenBank/DDBJ whole genome shotgun (WGS) entry which is preliminary data.</text>
</comment>
<dbReference type="InterPro" id="IPR011333">
    <property type="entry name" value="SKP1/BTB/POZ_sf"/>
</dbReference>
<name>A0A8H6CR07_9LECA</name>
<organism evidence="2 3">
    <name type="scientific">Letharia lupina</name>
    <dbReference type="NCBI Taxonomy" id="560253"/>
    <lineage>
        <taxon>Eukaryota</taxon>
        <taxon>Fungi</taxon>
        <taxon>Dikarya</taxon>
        <taxon>Ascomycota</taxon>
        <taxon>Pezizomycotina</taxon>
        <taxon>Lecanoromycetes</taxon>
        <taxon>OSLEUM clade</taxon>
        <taxon>Lecanoromycetidae</taxon>
        <taxon>Lecanorales</taxon>
        <taxon>Lecanorineae</taxon>
        <taxon>Parmeliaceae</taxon>
        <taxon>Letharia</taxon>
    </lineage>
</organism>
<feature type="domain" description="BTB" evidence="1">
    <location>
        <begin position="63"/>
        <end position="127"/>
    </location>
</feature>
<protein>
    <recommendedName>
        <fullName evidence="1">BTB domain-containing protein</fullName>
    </recommendedName>
</protein>
<dbReference type="AlphaFoldDB" id="A0A8H6CR07"/>
<reference evidence="2 3" key="1">
    <citation type="journal article" date="2020" name="Genomics">
        <title>Complete, high-quality genomes from long-read metagenomic sequencing of two wolf lichen thalli reveals enigmatic genome architecture.</title>
        <authorList>
            <person name="McKenzie S.K."/>
            <person name="Walston R.F."/>
            <person name="Allen J.L."/>
        </authorList>
    </citation>
    <scope>NUCLEOTIDE SEQUENCE [LARGE SCALE GENOMIC DNA]</scope>
    <source>
        <strain evidence="2">WasteWater1</strain>
    </source>
</reference>
<accession>A0A8H6CR07</accession>
<dbReference type="InterPro" id="IPR000210">
    <property type="entry name" value="BTB/POZ_dom"/>
</dbReference>
<keyword evidence="3" id="KW-1185">Reference proteome</keyword>